<dbReference type="AlphaFoldDB" id="A0A2S4PQX6"/>
<reference evidence="3 4" key="1">
    <citation type="submission" date="2017-10" db="EMBL/GenBank/DDBJ databases">
        <title>Development of genomic resources for the powdery mildew, Erysiphe pulchra.</title>
        <authorList>
            <person name="Wadl P.A."/>
            <person name="Mack B.M."/>
            <person name="Moore G."/>
            <person name="Beltz S.B."/>
        </authorList>
    </citation>
    <scope>NUCLEOTIDE SEQUENCE [LARGE SCALE GENOMIC DNA]</scope>
    <source>
        <strain evidence="3">Cflorida</strain>
    </source>
</reference>
<proteinExistence type="predicted"/>
<feature type="compositionally biased region" description="Polar residues" evidence="2">
    <location>
        <begin position="1"/>
        <end position="10"/>
    </location>
</feature>
<name>A0A2S4PQX6_9PEZI</name>
<evidence type="ECO:0000313" key="4">
    <source>
        <dbReference type="Proteomes" id="UP000237438"/>
    </source>
</evidence>
<keyword evidence="1" id="KW-0175">Coiled coil</keyword>
<organism evidence="3 4">
    <name type="scientific">Erysiphe pulchra</name>
    <dbReference type="NCBI Taxonomy" id="225359"/>
    <lineage>
        <taxon>Eukaryota</taxon>
        <taxon>Fungi</taxon>
        <taxon>Dikarya</taxon>
        <taxon>Ascomycota</taxon>
        <taxon>Pezizomycotina</taxon>
        <taxon>Leotiomycetes</taxon>
        <taxon>Erysiphales</taxon>
        <taxon>Erysiphaceae</taxon>
        <taxon>Erysiphe</taxon>
    </lineage>
</organism>
<evidence type="ECO:0000313" key="3">
    <source>
        <dbReference type="EMBL" id="POS84414.1"/>
    </source>
</evidence>
<evidence type="ECO:0000256" key="1">
    <source>
        <dbReference type="SAM" id="Coils"/>
    </source>
</evidence>
<feature type="coiled-coil region" evidence="1">
    <location>
        <begin position="48"/>
        <end position="75"/>
    </location>
</feature>
<protein>
    <submittedName>
        <fullName evidence="3">Uncharacterized protein</fullName>
    </submittedName>
</protein>
<dbReference type="EMBL" id="PEDP01001024">
    <property type="protein sequence ID" value="POS84414.1"/>
    <property type="molecule type" value="Genomic_DNA"/>
</dbReference>
<sequence length="251" mass="28752">MAPSTRSSAGKENLELFGNSPGNSSSDTKPFLALYDVMTELKAISSQHARFTREISILNNRIDKLSQTLKQLKDGDLTEFNTPLRTNIKPLTKTNDVENPIHLHDIQSALVQEGTYYHLWLQRVCYLFQGDFRQVNTFCNTHRPTWPKTIGAILQILAFSYYLRSPVDAFTDFRNGPLQSESTAQFLKRLEQAFHRMPVRERNEREVECAIEYTLQTHAGIVWSTLIQQNNAYPLHNALSIALTIAEKHQN</sequence>
<dbReference type="Proteomes" id="UP000237438">
    <property type="component" value="Unassembled WGS sequence"/>
</dbReference>
<feature type="region of interest" description="Disordered" evidence="2">
    <location>
        <begin position="1"/>
        <end position="26"/>
    </location>
</feature>
<dbReference type="OrthoDB" id="3591582at2759"/>
<keyword evidence="4" id="KW-1185">Reference proteome</keyword>
<accession>A0A2S4PQX6</accession>
<evidence type="ECO:0000256" key="2">
    <source>
        <dbReference type="SAM" id="MobiDB-lite"/>
    </source>
</evidence>
<comment type="caution">
    <text evidence="3">The sequence shown here is derived from an EMBL/GenBank/DDBJ whole genome shotgun (WGS) entry which is preliminary data.</text>
</comment>
<gene>
    <name evidence="3" type="ORF">EPUL_004845</name>
</gene>